<dbReference type="Gene3D" id="3.30.70.100">
    <property type="match status" value="1"/>
</dbReference>
<dbReference type="Proteomes" id="UP001596002">
    <property type="component" value="Unassembled WGS sequence"/>
</dbReference>
<evidence type="ECO:0000313" key="2">
    <source>
        <dbReference type="Proteomes" id="UP001596002"/>
    </source>
</evidence>
<proteinExistence type="predicted"/>
<evidence type="ECO:0000313" key="1">
    <source>
        <dbReference type="EMBL" id="MFC4770199.1"/>
    </source>
</evidence>
<name>A0ABV9Q8M9_9BACL</name>
<keyword evidence="2" id="KW-1185">Reference proteome</keyword>
<comment type="caution">
    <text evidence="1">The sequence shown here is derived from an EMBL/GenBank/DDBJ whole genome shotgun (WGS) entry which is preliminary data.</text>
</comment>
<accession>A0ABV9Q8M9</accession>
<evidence type="ECO:0008006" key="3">
    <source>
        <dbReference type="Google" id="ProtNLM"/>
    </source>
</evidence>
<sequence length="90" mass="10392">MFTLGPNKRFLAEMIADRCNGMVRKLKGFNNIIYLMDDAAGEYGALTLWESKEDAEAAIQIVYPRVRRTLDDYVQVTPDIRLFEVYEPTI</sequence>
<organism evidence="1 2">
    <name type="scientific">Effusibacillus consociatus</name>
    <dbReference type="NCBI Taxonomy" id="1117041"/>
    <lineage>
        <taxon>Bacteria</taxon>
        <taxon>Bacillati</taxon>
        <taxon>Bacillota</taxon>
        <taxon>Bacilli</taxon>
        <taxon>Bacillales</taxon>
        <taxon>Alicyclobacillaceae</taxon>
        <taxon>Effusibacillus</taxon>
    </lineage>
</organism>
<gene>
    <name evidence="1" type="ORF">ACFO8Q_23260</name>
</gene>
<dbReference type="EMBL" id="JBHSHC010000157">
    <property type="protein sequence ID" value="MFC4770199.1"/>
    <property type="molecule type" value="Genomic_DNA"/>
</dbReference>
<protein>
    <recommendedName>
        <fullName evidence="3">ABM domain-containing protein</fullName>
    </recommendedName>
</protein>
<reference evidence="2" key="1">
    <citation type="journal article" date="2019" name="Int. J. Syst. Evol. Microbiol.">
        <title>The Global Catalogue of Microorganisms (GCM) 10K type strain sequencing project: providing services to taxonomists for standard genome sequencing and annotation.</title>
        <authorList>
            <consortium name="The Broad Institute Genomics Platform"/>
            <consortium name="The Broad Institute Genome Sequencing Center for Infectious Disease"/>
            <person name="Wu L."/>
            <person name="Ma J."/>
        </authorList>
    </citation>
    <scope>NUCLEOTIDE SEQUENCE [LARGE SCALE GENOMIC DNA]</scope>
    <source>
        <strain evidence="2">WYCCWR 12678</strain>
    </source>
</reference>